<dbReference type="PANTHER" id="PTHR42924:SF3">
    <property type="entry name" value="POLYMERASE_HISTIDINOL PHOSPHATASE N-TERMINAL DOMAIN-CONTAINING PROTEIN"/>
    <property type="match status" value="1"/>
</dbReference>
<sequence length="287" mass="31284">MVVRERADLHAHSTASDGTNAPAVVVRLAKEAGLAAVALTDHDTMAGCAEAVAEGSRIGIQVMPGIELSTAMSGRDIHILGYWCDTNDVKWQERIKIQQSFRGRRNLMMIEKLQELGIAITLEEVLSIARRNGKKADSAEQIGRPHLAEALIERGAVADMKEAFDRYLGEHGAAYCNPPRPTPIEAVDWIREAGGVCVIAHPGLYGDDAIVEEIVKHGVHGIEVYHSDHSTEDEQRYSAMAERYGLVMTGGSDFHGEKRGVVFHGPLGGRSVDISVVEQLKQFITRG</sequence>
<dbReference type="EMBL" id="JACXZA010000001">
    <property type="protein sequence ID" value="MBD3918135.1"/>
    <property type="molecule type" value="Genomic_DNA"/>
</dbReference>
<dbReference type="Proteomes" id="UP000609346">
    <property type="component" value="Unassembled WGS sequence"/>
</dbReference>
<dbReference type="Pfam" id="PF02811">
    <property type="entry name" value="PHP"/>
    <property type="match status" value="1"/>
</dbReference>
<organism evidence="2 3">
    <name type="scientific">Paenibacillus terricola</name>
    <dbReference type="NCBI Taxonomy" id="2763503"/>
    <lineage>
        <taxon>Bacteria</taxon>
        <taxon>Bacillati</taxon>
        <taxon>Bacillota</taxon>
        <taxon>Bacilli</taxon>
        <taxon>Bacillales</taxon>
        <taxon>Paenibacillaceae</taxon>
        <taxon>Paenibacillus</taxon>
    </lineage>
</organism>
<evidence type="ECO:0000313" key="3">
    <source>
        <dbReference type="Proteomes" id="UP000609346"/>
    </source>
</evidence>
<proteinExistence type="predicted"/>
<dbReference type="InterPro" id="IPR016195">
    <property type="entry name" value="Pol/histidinol_Pase-like"/>
</dbReference>
<gene>
    <name evidence="2" type="ORF">H8B09_05175</name>
</gene>
<evidence type="ECO:0000259" key="1">
    <source>
        <dbReference type="SMART" id="SM00481"/>
    </source>
</evidence>
<dbReference type="InterPro" id="IPR052018">
    <property type="entry name" value="PHP_domain"/>
</dbReference>
<dbReference type="Gene3D" id="1.10.150.650">
    <property type="match status" value="1"/>
</dbReference>
<dbReference type="InterPro" id="IPR003141">
    <property type="entry name" value="Pol/His_phosphatase_N"/>
</dbReference>
<feature type="domain" description="Polymerase/histidinol phosphatase N-terminal" evidence="1">
    <location>
        <begin position="7"/>
        <end position="72"/>
    </location>
</feature>
<dbReference type="SMART" id="SM00481">
    <property type="entry name" value="POLIIIAc"/>
    <property type="match status" value="1"/>
</dbReference>
<dbReference type="InterPro" id="IPR004013">
    <property type="entry name" value="PHP_dom"/>
</dbReference>
<dbReference type="PANTHER" id="PTHR42924">
    <property type="entry name" value="EXONUCLEASE"/>
    <property type="match status" value="1"/>
</dbReference>
<name>A0ABR8MTD1_9BACL</name>
<accession>A0ABR8MTD1</accession>
<dbReference type="Gene3D" id="3.20.20.140">
    <property type="entry name" value="Metal-dependent hydrolases"/>
    <property type="match status" value="1"/>
</dbReference>
<keyword evidence="3" id="KW-1185">Reference proteome</keyword>
<dbReference type="RefSeq" id="WP_191202364.1">
    <property type="nucleotide sequence ID" value="NZ_JACXZA010000001.1"/>
</dbReference>
<dbReference type="CDD" id="cd07438">
    <property type="entry name" value="PHP_HisPPase_AMP"/>
    <property type="match status" value="1"/>
</dbReference>
<comment type="caution">
    <text evidence="2">The sequence shown here is derived from an EMBL/GenBank/DDBJ whole genome shotgun (WGS) entry which is preliminary data.</text>
</comment>
<reference evidence="2 3" key="1">
    <citation type="submission" date="2020-09" db="EMBL/GenBank/DDBJ databases">
        <title>Paenibacillus sp. strain PR3 16S rRNA gene Genome sequencing and assembly.</title>
        <authorList>
            <person name="Kim J."/>
        </authorList>
    </citation>
    <scope>NUCLEOTIDE SEQUENCE [LARGE SCALE GENOMIC DNA]</scope>
    <source>
        <strain evidence="2 3">PR3</strain>
    </source>
</reference>
<evidence type="ECO:0000313" key="2">
    <source>
        <dbReference type="EMBL" id="MBD3918135.1"/>
    </source>
</evidence>
<dbReference type="SUPFAM" id="SSF89550">
    <property type="entry name" value="PHP domain-like"/>
    <property type="match status" value="1"/>
</dbReference>
<protein>
    <submittedName>
        <fullName evidence="2">PHP domain-containing protein</fullName>
    </submittedName>
</protein>